<sequence>MDYLKRFPMDIFGQLVGGGSGTKRKCDGSDAKVGEEKKSKKEREPSKVKGTLILKRCEDFLVSDEIKEELKFINVDFINYSKSLTEFLPEDEVVKWMCELKEGEDGYYESVRKHTEKLKNAKQRHGWIKGEFALSMLKTVLKIDVEDKRKEFGQLFMPELNYERDLPLLPTPCQELNEIPVWEKINCIESDNLSTELRVKMRTEKNINRGVIISGQMGAGKTKGVINFITDNVLIHKKNAVYVSPRILLAKQFATRVIENLNRKCKKGSETRKRVKRQDINFQMSMCYKGAIDDIQDITENNEKAKEIAHFFDYRSWFHSSEKMQEGIPSISIVVVNSLHNHIRENKDVFPHMGIFDEVAVINGNFGMKVSSDARELGTNEVINIAPEMEFGIEWILDRAQTSIFIDAGFSQNQVDSCKRMMGFSVQNSSRQKQLILQKRLRETDAKGNEMNERQCKKRINNRAERGGVLATRYNEDCDEDLPPKDVRMITPIFVCNDPKFDAIFKKIVIVDDKDTFLSLMIDSVNRGNCIATAYSKTKTMAHAIENIQANTQGKFVVPLCKQILKTTKETTDQIESGKKANVFAYTQKLGVGFSLEDKNAFDEVYMHVECDMYAPSSPDMVQLIARIRSVTTSTLYVHIAATEVTKLVMPPISFCTPPLLNAKSGLYAASHLHAWNSKMKIVLGKTRSAAVFDYVTRLVRGFLIVKKDAEKKLVYELPELVYNNEVLTKESSKVMKKNHKMLKDERSGYPDCRHKTYFFSKRGSKIKRKIDESRMGGMSEATYMAYAGIPTHSRTGVFPKIVPVKPEESQHDVRWKSVKEPQKRDSQNKFMTKSEHATLNDRHDEFASWCVKLPTFPEFKPVYVSKETIEVKVEKKEETKEEEEMKGEEEVCDEVPMEKEEEVSHEVPMEKEEEVSHEAPMDCEEYDSA</sequence>
<protein>
    <submittedName>
        <fullName evidence="8">Helicase</fullName>
    </submittedName>
</protein>
<keyword evidence="8" id="KW-0347">Helicase</keyword>
<evidence type="ECO:0000259" key="7">
    <source>
        <dbReference type="Pfam" id="PF02399"/>
    </source>
</evidence>
<name>A0A145VV29_9VIRU</name>
<reference evidence="8" key="1">
    <citation type="submission" date="2015-11" db="EMBL/GenBank/DDBJ databases">
        <authorList>
            <person name="Chen M.H."/>
            <person name="Kuo S.T."/>
            <person name="Chang P.H."/>
        </authorList>
    </citation>
    <scope>NUCLEOTIDE SEQUENCE</scope>
    <source>
        <strain evidence="8">Taiwan/2005</strain>
    </source>
</reference>
<dbReference type="EMBL" id="KU096999">
    <property type="protein sequence ID" value="AMW36225.1"/>
    <property type="molecule type" value="Genomic_DNA"/>
</dbReference>
<evidence type="ECO:0000256" key="4">
    <source>
        <dbReference type="ARBA" id="ARBA00023125"/>
    </source>
</evidence>
<gene>
    <name evidence="8" type="ORF">tc2005_p081c</name>
</gene>
<keyword evidence="5" id="KW-0175">Coiled coil</keyword>
<accession>A0A145VV29</accession>
<feature type="region of interest" description="Disordered" evidence="6">
    <location>
        <begin position="810"/>
        <end position="830"/>
    </location>
</feature>
<dbReference type="InterPro" id="IPR027417">
    <property type="entry name" value="P-loop_NTPase"/>
</dbReference>
<feature type="compositionally biased region" description="Basic and acidic residues" evidence="6">
    <location>
        <begin position="897"/>
        <end position="921"/>
    </location>
</feature>
<evidence type="ECO:0000256" key="5">
    <source>
        <dbReference type="SAM" id="Coils"/>
    </source>
</evidence>
<dbReference type="InterPro" id="IPR003450">
    <property type="entry name" value="Replication_origin-bd"/>
</dbReference>
<keyword evidence="2" id="KW-0547">Nucleotide-binding</keyword>
<feature type="region of interest" description="Disordered" evidence="6">
    <location>
        <begin position="19"/>
        <end position="44"/>
    </location>
</feature>
<evidence type="ECO:0000256" key="2">
    <source>
        <dbReference type="ARBA" id="ARBA00022741"/>
    </source>
</evidence>
<feature type="domain" description="Replication origin-binding protein" evidence="7">
    <location>
        <begin position="564"/>
        <end position="663"/>
    </location>
</feature>
<dbReference type="GO" id="GO:0004386">
    <property type="term" value="F:helicase activity"/>
    <property type="evidence" value="ECO:0007669"/>
    <property type="project" value="UniProtKB-KW"/>
</dbReference>
<dbReference type="GO" id="GO:0006260">
    <property type="term" value="P:DNA replication"/>
    <property type="evidence" value="ECO:0007669"/>
    <property type="project" value="InterPro"/>
</dbReference>
<evidence type="ECO:0000256" key="3">
    <source>
        <dbReference type="ARBA" id="ARBA00022840"/>
    </source>
</evidence>
<dbReference type="GO" id="GO:0005524">
    <property type="term" value="F:ATP binding"/>
    <property type="evidence" value="ECO:0007669"/>
    <property type="project" value="UniProtKB-KW"/>
</dbReference>
<keyword evidence="4" id="KW-0238">DNA-binding</keyword>
<dbReference type="GO" id="GO:0003688">
    <property type="term" value="F:DNA replication origin binding"/>
    <property type="evidence" value="ECO:0007669"/>
    <property type="project" value="InterPro"/>
</dbReference>
<keyword evidence="8" id="KW-0378">Hydrolase</keyword>
<evidence type="ECO:0000256" key="1">
    <source>
        <dbReference type="ARBA" id="ARBA00007195"/>
    </source>
</evidence>
<feature type="compositionally biased region" description="Acidic residues" evidence="6">
    <location>
        <begin position="881"/>
        <end position="896"/>
    </location>
</feature>
<feature type="region of interest" description="Disordered" evidence="6">
    <location>
        <begin position="876"/>
        <end position="930"/>
    </location>
</feature>
<proteinExistence type="inferred from homology"/>
<comment type="similarity">
    <text evidence="1">Belongs to the herpesviridae OriBP family.</text>
</comment>
<feature type="coiled-coil region" evidence="5">
    <location>
        <begin position="258"/>
        <end position="308"/>
    </location>
</feature>
<organism evidence="8">
    <name type="scientific">Abalone herpesvirus Taiwan/2005</name>
    <dbReference type="NCBI Taxonomy" id="1821058"/>
    <lineage>
        <taxon>Viruses</taxon>
        <taxon>Duplodnaviria</taxon>
        <taxon>Heunggongvirae</taxon>
        <taxon>Peploviricota</taxon>
        <taxon>Herviviricetes</taxon>
        <taxon>Herpesvirales</taxon>
    </lineage>
</organism>
<evidence type="ECO:0000256" key="6">
    <source>
        <dbReference type="SAM" id="MobiDB-lite"/>
    </source>
</evidence>
<dbReference type="Pfam" id="PF02399">
    <property type="entry name" value="Herpes_ori_bp"/>
    <property type="match status" value="1"/>
</dbReference>
<evidence type="ECO:0000313" key="8">
    <source>
        <dbReference type="EMBL" id="AMW36225.1"/>
    </source>
</evidence>
<dbReference type="Gene3D" id="3.40.50.300">
    <property type="entry name" value="P-loop containing nucleotide triphosphate hydrolases"/>
    <property type="match status" value="1"/>
</dbReference>
<dbReference type="SUPFAM" id="SSF52540">
    <property type="entry name" value="P-loop containing nucleoside triphosphate hydrolases"/>
    <property type="match status" value="1"/>
</dbReference>
<feature type="compositionally biased region" description="Basic and acidic residues" evidence="6">
    <location>
        <begin position="24"/>
        <end position="44"/>
    </location>
</feature>
<keyword evidence="3" id="KW-0067">ATP-binding</keyword>